<feature type="region of interest" description="Disordered" evidence="1">
    <location>
        <begin position="1"/>
        <end position="20"/>
    </location>
</feature>
<name>A0A2D3UTM6_9PEZI</name>
<accession>A0A2D3UTM6</accession>
<evidence type="ECO:0000313" key="2">
    <source>
        <dbReference type="EMBL" id="CZT14136.1"/>
    </source>
</evidence>
<gene>
    <name evidence="2" type="ORF">RCC_00109</name>
</gene>
<dbReference type="GeneID" id="35595515"/>
<dbReference type="RefSeq" id="XP_023621034.1">
    <property type="nucleotide sequence ID" value="XM_023765266.1"/>
</dbReference>
<dbReference type="AlphaFoldDB" id="A0A2D3UTM6"/>
<reference evidence="2 3" key="1">
    <citation type="submission" date="2016-03" db="EMBL/GenBank/DDBJ databases">
        <authorList>
            <person name="Ploux O."/>
        </authorList>
    </citation>
    <scope>NUCLEOTIDE SEQUENCE [LARGE SCALE GENOMIC DNA]</scope>
    <source>
        <strain evidence="2 3">URUG2</strain>
    </source>
</reference>
<proteinExistence type="predicted"/>
<evidence type="ECO:0000256" key="1">
    <source>
        <dbReference type="SAM" id="MobiDB-lite"/>
    </source>
</evidence>
<evidence type="ECO:0000313" key="3">
    <source>
        <dbReference type="Proteomes" id="UP000225277"/>
    </source>
</evidence>
<dbReference type="EMBL" id="FJUY01000001">
    <property type="protein sequence ID" value="CZT14136.1"/>
    <property type="molecule type" value="Genomic_DNA"/>
</dbReference>
<keyword evidence="3" id="KW-1185">Reference proteome</keyword>
<feature type="compositionally biased region" description="Basic and acidic residues" evidence="1">
    <location>
        <begin position="1"/>
        <end position="10"/>
    </location>
</feature>
<organism evidence="2 3">
    <name type="scientific">Ramularia collo-cygni</name>
    <dbReference type="NCBI Taxonomy" id="112498"/>
    <lineage>
        <taxon>Eukaryota</taxon>
        <taxon>Fungi</taxon>
        <taxon>Dikarya</taxon>
        <taxon>Ascomycota</taxon>
        <taxon>Pezizomycotina</taxon>
        <taxon>Dothideomycetes</taxon>
        <taxon>Dothideomycetidae</taxon>
        <taxon>Mycosphaerellales</taxon>
        <taxon>Mycosphaerellaceae</taxon>
        <taxon>Ramularia</taxon>
    </lineage>
</organism>
<dbReference type="Proteomes" id="UP000225277">
    <property type="component" value="Unassembled WGS sequence"/>
</dbReference>
<protein>
    <submittedName>
        <fullName evidence="2">Uncharacterized protein</fullName>
    </submittedName>
</protein>
<sequence>MVDRHSEEWRPPPAQGEHAPRSLAEIYMGEHSWNSAWRLTTLPPFSPEMPDLPTQHRLALGREELNASLEANLRNNLELVARLRQMPQATEKKIVTLLLKRGTVPENVQGSVVTVEHIALLLFLRLHVVMKIAKDAGLGWYELD</sequence>